<gene>
    <name evidence="2" type="ORF">JBS370_LOCUS39812</name>
    <name evidence="1" type="ORF">ZHD862_LOCUS38892</name>
</gene>
<dbReference type="EMBL" id="CAJOBD010030580">
    <property type="protein sequence ID" value="CAF4282949.1"/>
    <property type="molecule type" value="Genomic_DNA"/>
</dbReference>
<dbReference type="Proteomes" id="UP000663864">
    <property type="component" value="Unassembled WGS sequence"/>
</dbReference>
<organism evidence="2 3">
    <name type="scientific">Rotaria sordida</name>
    <dbReference type="NCBI Taxonomy" id="392033"/>
    <lineage>
        <taxon>Eukaryota</taxon>
        <taxon>Metazoa</taxon>
        <taxon>Spiralia</taxon>
        <taxon>Gnathifera</taxon>
        <taxon>Rotifera</taxon>
        <taxon>Eurotatoria</taxon>
        <taxon>Bdelloidea</taxon>
        <taxon>Philodinida</taxon>
        <taxon>Philodinidae</taxon>
        <taxon>Rotaria</taxon>
    </lineage>
</organism>
<dbReference type="Proteomes" id="UP000663836">
    <property type="component" value="Unassembled WGS sequence"/>
</dbReference>
<comment type="caution">
    <text evidence="2">The sequence shown here is derived from an EMBL/GenBank/DDBJ whole genome shotgun (WGS) entry which is preliminary data.</text>
</comment>
<evidence type="ECO:0000313" key="2">
    <source>
        <dbReference type="EMBL" id="CAF4282949.1"/>
    </source>
</evidence>
<evidence type="ECO:0000313" key="1">
    <source>
        <dbReference type="EMBL" id="CAF1535376.1"/>
    </source>
</evidence>
<protein>
    <submittedName>
        <fullName evidence="2">Uncharacterized protein</fullName>
    </submittedName>
</protein>
<reference evidence="2" key="1">
    <citation type="submission" date="2021-02" db="EMBL/GenBank/DDBJ databases">
        <authorList>
            <person name="Nowell W R."/>
        </authorList>
    </citation>
    <scope>NUCLEOTIDE SEQUENCE</scope>
</reference>
<sequence length="15" mass="1671">MASEQRDTTSIMVSD</sequence>
<evidence type="ECO:0000313" key="3">
    <source>
        <dbReference type="Proteomes" id="UP000663836"/>
    </source>
</evidence>
<proteinExistence type="predicted"/>
<feature type="non-terminal residue" evidence="2">
    <location>
        <position position="15"/>
    </location>
</feature>
<accession>A0A820GU86</accession>
<dbReference type="EMBL" id="CAJNOT010011727">
    <property type="protein sequence ID" value="CAF1535376.1"/>
    <property type="molecule type" value="Genomic_DNA"/>
</dbReference>
<name>A0A820GU86_9BILA</name>